<evidence type="ECO:0000313" key="2">
    <source>
        <dbReference type="EMBL" id="OAT04489.1"/>
    </source>
</evidence>
<feature type="region of interest" description="Disordered" evidence="1">
    <location>
        <begin position="1"/>
        <end position="93"/>
    </location>
</feature>
<dbReference type="Proteomes" id="UP000002038">
    <property type="component" value="Unassembled WGS sequence"/>
</dbReference>
<dbReference type="GO" id="GO:0033167">
    <property type="term" value="C:ARC complex"/>
    <property type="evidence" value="ECO:0007669"/>
    <property type="project" value="InterPro"/>
</dbReference>
<dbReference type="KEGG" id="bgh:BDBG_01034"/>
<evidence type="ECO:0008006" key="4">
    <source>
        <dbReference type="Google" id="ProtNLM"/>
    </source>
</evidence>
<sequence length="505" mass="55779">METKPIAPLPVRDKQTQGSSDCQQDIEARGPTNTQTARPNGDNNGALEGDVGVATKNGEEEPDTLEGTAEVTVAKKKKKRNKKSRGKNKGSGFEEYVADGPITVAEYEENKNRYDRSLPAKQRLETAIQRFQAKRSMDSDRRSVFTKYMSYGGVDVGPKMFEGNDQRDLMDKDAEDILTATAQASVPENRVGWAVDFEAVAKGFLSSVLPLYIGLETEALVDMATGTIRNFLNYILLHDVCPEYTENILAARAVCDTAKVELWKAQQTNCWAPGHFNMACSTLFGGYFYGFYTGGQEWSNEVGAEGMEDSVARKVVKFALAGAGSYEQAVRFRDLANFNELKATCVDENGFEVTAIAPVDGNVRDFYKQHAPDLQPIGKLRAKPWRNPGLSEEDLPPGQVCGTEPSSPSVADEYEFFVDESMLQFCFVGMKVDTTVWELNCGLHYFDNVMAVYCSFYTILLNESMIGWKEPRDLRGDDEVWYNPGAAKGEDDGAAGASEEVDGDD</sequence>
<organism evidence="2 3">
    <name type="scientific">Blastomyces gilchristii (strain SLH14081)</name>
    <name type="common">Blastomyces dermatitidis</name>
    <dbReference type="NCBI Taxonomy" id="559298"/>
    <lineage>
        <taxon>Eukaryota</taxon>
        <taxon>Fungi</taxon>
        <taxon>Dikarya</taxon>
        <taxon>Ascomycota</taxon>
        <taxon>Pezizomycotina</taxon>
        <taxon>Eurotiomycetes</taxon>
        <taxon>Eurotiomycetidae</taxon>
        <taxon>Onygenales</taxon>
        <taxon>Ajellomycetaceae</taxon>
        <taxon>Blastomyces</taxon>
    </lineage>
</organism>
<evidence type="ECO:0000256" key="1">
    <source>
        <dbReference type="SAM" id="MobiDB-lite"/>
    </source>
</evidence>
<dbReference type="GeneID" id="8507190"/>
<gene>
    <name evidence="2" type="ORF">BDBG_01034</name>
</gene>
<protein>
    <recommendedName>
        <fullName evidence="4">Argonaute complex, subunit Arb1</fullName>
    </recommendedName>
</protein>
<dbReference type="GO" id="GO:0031047">
    <property type="term" value="P:regulatory ncRNA-mediated gene silencing"/>
    <property type="evidence" value="ECO:0007669"/>
    <property type="project" value="InterPro"/>
</dbReference>
<dbReference type="AlphaFoldDB" id="A0A179UB34"/>
<dbReference type="OrthoDB" id="435402at2759"/>
<dbReference type="InterPro" id="IPR018606">
    <property type="entry name" value="Arb1"/>
</dbReference>
<dbReference type="EMBL" id="GG657449">
    <property type="protein sequence ID" value="OAT04489.1"/>
    <property type="molecule type" value="Genomic_DNA"/>
</dbReference>
<reference evidence="3" key="2">
    <citation type="journal article" date="2015" name="PLoS Genet.">
        <title>The dynamic genome and transcriptome of the human fungal pathogen Blastomyces and close relative Emmonsia.</title>
        <authorList>
            <person name="Munoz J.F."/>
            <person name="Gauthier G.M."/>
            <person name="Desjardins C.A."/>
            <person name="Gallo J.E."/>
            <person name="Holder J."/>
            <person name="Sullivan T.D."/>
            <person name="Marty A.J."/>
            <person name="Carmen J.C."/>
            <person name="Chen Z."/>
            <person name="Ding L."/>
            <person name="Gujja S."/>
            <person name="Magrini V."/>
            <person name="Misas E."/>
            <person name="Mitreva M."/>
            <person name="Priest M."/>
            <person name="Saif S."/>
            <person name="Whiston E.A."/>
            <person name="Young S."/>
            <person name="Zeng Q."/>
            <person name="Goldman W.E."/>
            <person name="Mardis E.R."/>
            <person name="Taylor J.W."/>
            <person name="McEwen J.G."/>
            <person name="Clay O.K."/>
            <person name="Klein B.S."/>
            <person name="Cuomo C.A."/>
        </authorList>
    </citation>
    <scope>NUCLEOTIDE SEQUENCE [LARGE SCALE GENOMIC DNA]</scope>
    <source>
        <strain evidence="3">SLH14081</strain>
    </source>
</reference>
<accession>A0A179UB34</accession>
<name>A0A179UB34_BLAGS</name>
<evidence type="ECO:0000313" key="3">
    <source>
        <dbReference type="Proteomes" id="UP000002038"/>
    </source>
</evidence>
<dbReference type="EMBL" id="GG657449">
    <property type="protein sequence ID" value="OAT04488.1"/>
    <property type="molecule type" value="Genomic_DNA"/>
</dbReference>
<dbReference type="RefSeq" id="XP_031576205.1">
    <property type="nucleotide sequence ID" value="XM_031720160.1"/>
</dbReference>
<dbReference type="Pfam" id="PF09692">
    <property type="entry name" value="Arb1"/>
    <property type="match status" value="1"/>
</dbReference>
<dbReference type="STRING" id="559298.A0A179UB34"/>
<reference evidence="2" key="1">
    <citation type="submission" date="2009-02" db="EMBL/GenBank/DDBJ databases">
        <title>The Genome Sequence of Blastomyces dermatitidis strain SLH14081.</title>
        <authorList>
            <consortium name="The Broad Institute Genome Sequencing Platform"/>
            <consortium name="Broad Institute Microbial Sequencing Center."/>
            <person name="Champion M."/>
            <person name="Cuomo C."/>
            <person name="Ma L.-J."/>
            <person name="Henn M.R."/>
            <person name="Klein B."/>
            <person name="Goldman B."/>
            <person name="Young S."/>
            <person name="Kodira C.D."/>
            <person name="Zeng Q."/>
            <person name="Koehrsen M."/>
            <person name="Alvarado L."/>
            <person name="Berlin A.M."/>
            <person name="Heiman D.I."/>
            <person name="Hepburn T.A."/>
            <person name="Saif S."/>
            <person name="Shea T.D."/>
            <person name="Shenoy N."/>
            <person name="Sykes S."/>
            <person name="Galagan J."/>
            <person name="Nusbaum C."/>
            <person name="Birren B."/>
        </authorList>
    </citation>
    <scope>NUCLEOTIDE SEQUENCE</scope>
    <source>
        <strain evidence="2">SLH14081</strain>
    </source>
</reference>
<keyword evidence="3" id="KW-1185">Reference proteome</keyword>
<feature type="region of interest" description="Disordered" evidence="1">
    <location>
        <begin position="479"/>
        <end position="505"/>
    </location>
</feature>
<proteinExistence type="predicted"/>
<feature type="compositionally biased region" description="Polar residues" evidence="1">
    <location>
        <begin position="31"/>
        <end position="43"/>
    </location>
</feature>
<dbReference type="RefSeq" id="XP_031576204.1">
    <property type="nucleotide sequence ID" value="XM_031720159.1"/>
</dbReference>
<feature type="compositionally biased region" description="Basic residues" evidence="1">
    <location>
        <begin position="74"/>
        <end position="88"/>
    </location>
</feature>
<dbReference type="VEuPathDB" id="FungiDB:BDBG_01034"/>